<keyword evidence="3" id="KW-1185">Reference proteome</keyword>
<sequence>MATYTVLMAALFSWLFWIIFKPNISMQQYFTYTVVGESFATAIIDEIHKGCMEIKRICRE</sequence>
<keyword evidence="1" id="KW-1133">Transmembrane helix</keyword>
<protein>
    <submittedName>
        <fullName evidence="2">Uncharacterized protein</fullName>
    </submittedName>
</protein>
<dbReference type="EMBL" id="JACHEN010000005">
    <property type="protein sequence ID" value="MBB6215087.1"/>
    <property type="molecule type" value="Genomic_DNA"/>
</dbReference>
<reference evidence="2 3" key="1">
    <citation type="submission" date="2020-08" db="EMBL/GenBank/DDBJ databases">
        <title>Genomic Encyclopedia of Type Strains, Phase IV (KMG-IV): sequencing the most valuable type-strain genomes for metagenomic binning, comparative biology and taxonomic classification.</title>
        <authorList>
            <person name="Goeker M."/>
        </authorList>
    </citation>
    <scope>NUCLEOTIDE SEQUENCE [LARGE SCALE GENOMIC DNA]</scope>
    <source>
        <strain evidence="2 3">DSM 103526</strain>
    </source>
</reference>
<evidence type="ECO:0000313" key="2">
    <source>
        <dbReference type="EMBL" id="MBB6215087.1"/>
    </source>
</evidence>
<accession>A0A841KNT2</accession>
<dbReference type="RefSeq" id="WP_184309063.1">
    <property type="nucleotide sequence ID" value="NZ_JACHEN010000005.1"/>
</dbReference>
<evidence type="ECO:0000313" key="3">
    <source>
        <dbReference type="Proteomes" id="UP000579281"/>
    </source>
</evidence>
<comment type="caution">
    <text evidence="2">The sequence shown here is derived from an EMBL/GenBank/DDBJ whole genome shotgun (WGS) entry which is preliminary data.</text>
</comment>
<dbReference type="Proteomes" id="UP000579281">
    <property type="component" value="Unassembled WGS sequence"/>
</dbReference>
<gene>
    <name evidence="2" type="ORF">HNQ80_001176</name>
</gene>
<keyword evidence="1" id="KW-0472">Membrane</keyword>
<name>A0A841KNT2_9FIRM</name>
<keyword evidence="1" id="KW-0812">Transmembrane</keyword>
<organism evidence="2 3">
    <name type="scientific">Anaerosolibacter carboniphilus</name>
    <dbReference type="NCBI Taxonomy" id="1417629"/>
    <lineage>
        <taxon>Bacteria</taxon>
        <taxon>Bacillati</taxon>
        <taxon>Bacillota</taxon>
        <taxon>Clostridia</taxon>
        <taxon>Peptostreptococcales</taxon>
        <taxon>Thermotaleaceae</taxon>
        <taxon>Anaerosolibacter</taxon>
    </lineage>
</organism>
<dbReference type="AlphaFoldDB" id="A0A841KNT2"/>
<evidence type="ECO:0000256" key="1">
    <source>
        <dbReference type="SAM" id="Phobius"/>
    </source>
</evidence>
<feature type="transmembrane region" description="Helical" evidence="1">
    <location>
        <begin position="6"/>
        <end position="24"/>
    </location>
</feature>
<proteinExistence type="predicted"/>